<dbReference type="AlphaFoldDB" id="A0A1G9BS43"/>
<dbReference type="STRING" id="1128970.SAMN04487935_3333"/>
<dbReference type="RefSeq" id="WP_091398079.1">
    <property type="nucleotide sequence ID" value="NZ_BKAI01000012.1"/>
</dbReference>
<accession>A0A1G9BS43</accession>
<evidence type="ECO:0000313" key="1">
    <source>
        <dbReference type="EMBL" id="SDK42318.1"/>
    </source>
</evidence>
<organism evidence="1 2">
    <name type="scientific">Flavobacterium noncentrifugens</name>
    <dbReference type="NCBI Taxonomy" id="1128970"/>
    <lineage>
        <taxon>Bacteria</taxon>
        <taxon>Pseudomonadati</taxon>
        <taxon>Bacteroidota</taxon>
        <taxon>Flavobacteriia</taxon>
        <taxon>Flavobacteriales</taxon>
        <taxon>Flavobacteriaceae</taxon>
        <taxon>Flavobacterium</taxon>
    </lineage>
</organism>
<sequence length="233" mass="26126">MSEILTKPDLNAVSTAELLAALEARKNEKQQNRTAYKELVTGAVSSGLFELCVISEELSKAKQKIFQRFEQILELKNEVYGIKEKQRSHTFTTEHAEIVIGYRINDGWDDTHTAGIEKVKKYLERLSVDEKTANLVNVVFNLLKLDSKGNLKGSRVLELQQFAEQQKDQELIDGVQIIAAAYRPVRSSWFVEASVINDGGKKVNIPLALSSVDFPAGYSFDFFSPEPLSDAKV</sequence>
<reference evidence="1 2" key="1">
    <citation type="submission" date="2016-10" db="EMBL/GenBank/DDBJ databases">
        <authorList>
            <person name="de Groot N.N."/>
        </authorList>
    </citation>
    <scope>NUCLEOTIDE SEQUENCE [LARGE SCALE GENOMIC DNA]</scope>
    <source>
        <strain evidence="1 2">CGMCC 1.10076</strain>
    </source>
</reference>
<dbReference type="Proteomes" id="UP000199580">
    <property type="component" value="Unassembled WGS sequence"/>
</dbReference>
<gene>
    <name evidence="1" type="ORF">SAMN04487935_3333</name>
</gene>
<dbReference type="InterPro" id="IPR021505">
    <property type="entry name" value="Phage_B3_Orf6"/>
</dbReference>
<dbReference type="OrthoDB" id="1004368at2"/>
<dbReference type="EMBL" id="FNEZ01000006">
    <property type="protein sequence ID" value="SDK42318.1"/>
    <property type="molecule type" value="Genomic_DNA"/>
</dbReference>
<evidence type="ECO:0000313" key="2">
    <source>
        <dbReference type="Proteomes" id="UP000199580"/>
    </source>
</evidence>
<evidence type="ECO:0008006" key="3">
    <source>
        <dbReference type="Google" id="ProtNLM"/>
    </source>
</evidence>
<dbReference type="Pfam" id="PF11363">
    <property type="entry name" value="DUF3164"/>
    <property type="match status" value="1"/>
</dbReference>
<keyword evidence="2" id="KW-1185">Reference proteome</keyword>
<name>A0A1G9BS43_9FLAO</name>
<protein>
    <recommendedName>
        <fullName evidence="3">DUF3164 family protein</fullName>
    </recommendedName>
</protein>
<proteinExistence type="predicted"/>